<proteinExistence type="predicted"/>
<gene>
    <name evidence="2" type="ORF">ONZ51_g9230</name>
</gene>
<reference evidence="2" key="1">
    <citation type="submission" date="2022-11" db="EMBL/GenBank/DDBJ databases">
        <title>Genome Sequence of Cubamyces cubensis.</title>
        <authorList>
            <person name="Buettner E."/>
        </authorList>
    </citation>
    <scope>NUCLEOTIDE SEQUENCE</scope>
    <source>
        <strain evidence="2">MPL-01</strain>
    </source>
</reference>
<feature type="compositionally biased region" description="Basic residues" evidence="1">
    <location>
        <begin position="231"/>
        <end position="245"/>
    </location>
</feature>
<comment type="caution">
    <text evidence="2">The sequence shown here is derived from an EMBL/GenBank/DDBJ whole genome shotgun (WGS) entry which is preliminary data.</text>
</comment>
<evidence type="ECO:0000313" key="3">
    <source>
        <dbReference type="Proteomes" id="UP001215151"/>
    </source>
</evidence>
<accession>A0AAD7X5U2</accession>
<feature type="compositionally biased region" description="Polar residues" evidence="1">
    <location>
        <begin position="355"/>
        <end position="371"/>
    </location>
</feature>
<sequence length="487" mass="52096">MSQDFCITAQDPDVLTFLEYAGTALLYAEKKAHGKESEAKQPICNDLRWHDISQGTTWWRVEYGGVAHPEAVANVVGKSETMSLDEARLIFVVAALSVYNLPSHPAHWAFWARNSKQRVAELVHEVVCEKPMRIALPSNVAWIDLEYNLIGLRNYQRPWLPQIPQPQTIHIPAVDPKKAAVVKGTRTSARCAAAQARVSTTTEDEVAVQKSKNGKRARDAETDSVEGVAPKRAKRATSVKGKKTAGRAQTQARRKGGRATRATTSQAVVDVVQGAPSTAAPSKKARSKARATKKTSKTSVSSPTIHIVPPPKDGAQMDVDVEVTDEPLAMTSIAVPKLLLKVSRTPPNADDAIPFSSSPSDMPGTSASSIPADTPSPRRSGTRRAHRRVASRAESDVSELSTAPSATTTLVPTPDVSDGESTRAGTPDDLKDKAAPGEGQQDTAHLPPASICAPVRVSARIRAKKESTSPTSSASPSAVSRSKKQMA</sequence>
<feature type="compositionally biased region" description="Basic and acidic residues" evidence="1">
    <location>
        <begin position="426"/>
        <end position="435"/>
    </location>
</feature>
<organism evidence="2 3">
    <name type="scientific">Trametes cubensis</name>
    <dbReference type="NCBI Taxonomy" id="1111947"/>
    <lineage>
        <taxon>Eukaryota</taxon>
        <taxon>Fungi</taxon>
        <taxon>Dikarya</taxon>
        <taxon>Basidiomycota</taxon>
        <taxon>Agaricomycotina</taxon>
        <taxon>Agaricomycetes</taxon>
        <taxon>Polyporales</taxon>
        <taxon>Polyporaceae</taxon>
        <taxon>Trametes</taxon>
    </lineage>
</organism>
<feature type="region of interest" description="Disordered" evidence="1">
    <location>
        <begin position="350"/>
        <end position="487"/>
    </location>
</feature>
<dbReference type="AlphaFoldDB" id="A0AAD7X5U2"/>
<feature type="compositionally biased region" description="Basic residues" evidence="1">
    <location>
        <begin position="380"/>
        <end position="390"/>
    </location>
</feature>
<feature type="compositionally biased region" description="Low complexity" evidence="1">
    <location>
        <begin position="468"/>
        <end position="480"/>
    </location>
</feature>
<name>A0AAD7X5U2_9APHY</name>
<feature type="region of interest" description="Disordered" evidence="1">
    <location>
        <begin position="203"/>
        <end position="316"/>
    </location>
</feature>
<feature type="compositionally biased region" description="Basic residues" evidence="1">
    <location>
        <begin position="283"/>
        <end position="296"/>
    </location>
</feature>
<evidence type="ECO:0000313" key="2">
    <source>
        <dbReference type="EMBL" id="KAJ8469089.1"/>
    </source>
</evidence>
<protein>
    <submittedName>
        <fullName evidence="2">Uncharacterized protein</fullName>
    </submittedName>
</protein>
<dbReference type="Proteomes" id="UP001215151">
    <property type="component" value="Unassembled WGS sequence"/>
</dbReference>
<evidence type="ECO:0000256" key="1">
    <source>
        <dbReference type="SAM" id="MobiDB-lite"/>
    </source>
</evidence>
<keyword evidence="3" id="KW-1185">Reference proteome</keyword>
<feature type="compositionally biased region" description="Polar residues" evidence="1">
    <location>
        <begin position="398"/>
        <end position="411"/>
    </location>
</feature>
<dbReference type="EMBL" id="JAPEVG010000306">
    <property type="protein sequence ID" value="KAJ8469089.1"/>
    <property type="molecule type" value="Genomic_DNA"/>
</dbReference>